<evidence type="ECO:0000256" key="1">
    <source>
        <dbReference type="ARBA" id="ARBA00004141"/>
    </source>
</evidence>
<evidence type="ECO:0000256" key="3">
    <source>
        <dbReference type="ARBA" id="ARBA00022989"/>
    </source>
</evidence>
<dbReference type="GO" id="GO:0016020">
    <property type="term" value="C:membrane"/>
    <property type="evidence" value="ECO:0007669"/>
    <property type="project" value="UniProtKB-SubCell"/>
</dbReference>
<feature type="transmembrane region" description="Helical" evidence="5">
    <location>
        <begin position="13"/>
        <end position="35"/>
    </location>
</feature>
<evidence type="ECO:0000313" key="6">
    <source>
        <dbReference type="EMBL" id="CAD5214110.1"/>
    </source>
</evidence>
<feature type="transmembrane region" description="Helical" evidence="5">
    <location>
        <begin position="47"/>
        <end position="66"/>
    </location>
</feature>
<proteinExistence type="predicted"/>
<protein>
    <submittedName>
        <fullName evidence="6">(pine wood nematode) hypothetical protein</fullName>
    </submittedName>
</protein>
<feature type="transmembrane region" description="Helical" evidence="5">
    <location>
        <begin position="175"/>
        <end position="197"/>
    </location>
</feature>
<dbReference type="PANTHER" id="PTHR23128">
    <property type="entry name" value="SERPENTINE RECEPTOR, CLASS E (EPSILON)-RELATED"/>
    <property type="match status" value="1"/>
</dbReference>
<organism evidence="6 7">
    <name type="scientific">Bursaphelenchus xylophilus</name>
    <name type="common">Pinewood nematode worm</name>
    <name type="synonym">Aphelenchoides xylophilus</name>
    <dbReference type="NCBI Taxonomy" id="6326"/>
    <lineage>
        <taxon>Eukaryota</taxon>
        <taxon>Metazoa</taxon>
        <taxon>Ecdysozoa</taxon>
        <taxon>Nematoda</taxon>
        <taxon>Chromadorea</taxon>
        <taxon>Rhabditida</taxon>
        <taxon>Tylenchina</taxon>
        <taxon>Tylenchomorpha</taxon>
        <taxon>Aphelenchoidea</taxon>
        <taxon>Aphelenchoididae</taxon>
        <taxon>Bursaphelenchus</taxon>
    </lineage>
</organism>
<dbReference type="EMBL" id="CAJFCV020000002">
    <property type="protein sequence ID" value="CAG9094151.1"/>
    <property type="molecule type" value="Genomic_DNA"/>
</dbReference>
<reference evidence="6" key="1">
    <citation type="submission" date="2020-09" db="EMBL/GenBank/DDBJ databases">
        <authorList>
            <person name="Kikuchi T."/>
        </authorList>
    </citation>
    <scope>NUCLEOTIDE SEQUENCE</scope>
    <source>
        <strain evidence="6">Ka4C1</strain>
    </source>
</reference>
<dbReference type="AlphaFoldDB" id="A0A7I8WNX8"/>
<evidence type="ECO:0000256" key="2">
    <source>
        <dbReference type="ARBA" id="ARBA00022692"/>
    </source>
</evidence>
<sequence length="343" mass="39504">MTWRDLLLQVIDYVIVFDKVCVIVTVVVLILSIYFIHRVIACRRIHVNFKLVLCCTAISFLIFPVFRRLIDLLYLLTEGITNRLYINVICVGLSVVNVASCVSSTTCMVMLALEQHLAARFVRTYEERSMSIGVTLTCFTLFYSIAISIGINAFHLHNFDFYRSTDNCHPVNYNWGYAMLFYSASLGMCTFACWWLMKVREFNTRQRRAQFTTLSTRYQQHENENAAISITATVVGYMAYSVIGVVGSLLRMCFYDLFGDHSKGDTVFVGLGYLIAELYALFHMACFMKYNRGMRKMVKLDFLRLFGVRIMKRTSVVVGPALPTITLTDEADEYFRQLQSSWK</sequence>
<feature type="transmembrane region" description="Helical" evidence="5">
    <location>
        <begin position="134"/>
        <end position="155"/>
    </location>
</feature>
<dbReference type="SMR" id="A0A7I8WNX8"/>
<dbReference type="Pfam" id="PF10292">
    <property type="entry name" value="7TM_GPCR_Srab"/>
    <property type="match status" value="1"/>
</dbReference>
<feature type="transmembrane region" description="Helical" evidence="5">
    <location>
        <begin position="226"/>
        <end position="247"/>
    </location>
</feature>
<comment type="caution">
    <text evidence="6">The sequence shown here is derived from an EMBL/GenBank/DDBJ whole genome shotgun (WGS) entry which is preliminary data.</text>
</comment>
<dbReference type="Proteomes" id="UP000659654">
    <property type="component" value="Unassembled WGS sequence"/>
</dbReference>
<dbReference type="PANTHER" id="PTHR23128:SF132">
    <property type="entry name" value="SERPENTINE RECEPTOR, CLASS E (EPSILON)-RELATED"/>
    <property type="match status" value="1"/>
</dbReference>
<name>A0A7I8WNX8_BURXY</name>
<dbReference type="OrthoDB" id="5888952at2759"/>
<gene>
    <name evidence="6" type="ORF">BXYJ_LOCUS3366</name>
</gene>
<keyword evidence="2 5" id="KW-0812">Transmembrane</keyword>
<accession>A0A7I8WNX8</accession>
<dbReference type="Gene3D" id="1.20.1070.10">
    <property type="entry name" value="Rhodopsin 7-helix transmembrane proteins"/>
    <property type="match status" value="1"/>
</dbReference>
<keyword evidence="7" id="KW-1185">Reference proteome</keyword>
<dbReference type="Proteomes" id="UP000582659">
    <property type="component" value="Unassembled WGS sequence"/>
</dbReference>
<dbReference type="InterPro" id="IPR019408">
    <property type="entry name" value="7TM_GPCR_serpentine_rcpt_Srab"/>
</dbReference>
<keyword evidence="3 5" id="KW-1133">Transmembrane helix</keyword>
<evidence type="ECO:0000313" key="7">
    <source>
        <dbReference type="Proteomes" id="UP000659654"/>
    </source>
</evidence>
<evidence type="ECO:0000256" key="5">
    <source>
        <dbReference type="SAM" id="Phobius"/>
    </source>
</evidence>
<keyword evidence="4 5" id="KW-0472">Membrane</keyword>
<feature type="transmembrane region" description="Helical" evidence="5">
    <location>
        <begin position="267"/>
        <end position="287"/>
    </location>
</feature>
<comment type="subcellular location">
    <subcellularLocation>
        <location evidence="1">Membrane</location>
        <topology evidence="1">Multi-pass membrane protein</topology>
    </subcellularLocation>
</comment>
<dbReference type="EMBL" id="CAJFDI010000002">
    <property type="protein sequence ID" value="CAD5214110.1"/>
    <property type="molecule type" value="Genomic_DNA"/>
</dbReference>
<evidence type="ECO:0000256" key="4">
    <source>
        <dbReference type="ARBA" id="ARBA00023136"/>
    </source>
</evidence>
<feature type="transmembrane region" description="Helical" evidence="5">
    <location>
        <begin position="86"/>
        <end position="113"/>
    </location>
</feature>